<dbReference type="InterPro" id="IPR046427">
    <property type="entry name" value="Legumain_prodom_sf"/>
</dbReference>
<gene>
    <name evidence="4" type="ORF">ElyMa_005020800</name>
</gene>
<accession>A0AAV4J9B2</accession>
<feature type="active site" evidence="2">
    <location>
        <position position="151"/>
    </location>
</feature>
<evidence type="ECO:0000256" key="2">
    <source>
        <dbReference type="PIRSR" id="PIRSR019663-1"/>
    </source>
</evidence>
<dbReference type="Proteomes" id="UP000762676">
    <property type="component" value="Unassembled WGS sequence"/>
</dbReference>
<sequence>MRRCVVVLVGLSLVSALLTAPARATRPGKTWALLVASANDWWNYGMQADVYHAFQAFREGGIPEEQIIVMAYDDIAQADRNPFKGQVFQSYDLYDVYKGVSIDYKGDTVNKKTFKAILEGDKAAVKASTGRNGKVIDSGPEDNVFVFISNHGSPGHVCWLDGDDMSAKELNQTIQYLHKNNRYNNLVLYIDTCFAGSMFKDILPENIGVYAVTATNSTYYAWSIDCMSAAFGEDATCLGGLFSISWVYQLLSDDRKHSTMNMQYHEAKFASEGKCIPQQYGDLSIGKKTQVSFFGDSAQNKKPKQTRRLPRSAEARSSVAKHLLAYQTLKNQLASMPADSEKAELVNAKLRATETLMKHADKFITDLAMEVYGRSATQETISWMETNFGPINWSCYEPVVAAVRARCPDMMYTEEVRYYAGAKFGVLVNLCNEVNTDTLLAATNTAANGNPLCLQEEL</sequence>
<dbReference type="GO" id="GO:0051603">
    <property type="term" value="P:proteolysis involved in protein catabolic process"/>
    <property type="evidence" value="ECO:0007669"/>
    <property type="project" value="TreeGrafter"/>
</dbReference>
<feature type="chain" id="PRO_5043484040" evidence="3">
    <location>
        <begin position="25"/>
        <end position="458"/>
    </location>
</feature>
<name>A0AAV4J9B2_9GAST</name>
<evidence type="ECO:0000256" key="3">
    <source>
        <dbReference type="SAM" id="SignalP"/>
    </source>
</evidence>
<dbReference type="Pfam" id="PF01650">
    <property type="entry name" value="Peptidase_C13"/>
    <property type="match status" value="1"/>
</dbReference>
<reference evidence="4 5" key="1">
    <citation type="journal article" date="2021" name="Elife">
        <title>Chloroplast acquisition without the gene transfer in kleptoplastic sea slugs, Plakobranchus ocellatus.</title>
        <authorList>
            <person name="Maeda T."/>
            <person name="Takahashi S."/>
            <person name="Yoshida T."/>
            <person name="Shimamura S."/>
            <person name="Takaki Y."/>
            <person name="Nagai Y."/>
            <person name="Toyoda A."/>
            <person name="Suzuki Y."/>
            <person name="Arimoto A."/>
            <person name="Ishii H."/>
            <person name="Satoh N."/>
            <person name="Nishiyama T."/>
            <person name="Hasebe M."/>
            <person name="Maruyama T."/>
            <person name="Minagawa J."/>
            <person name="Obokata J."/>
            <person name="Shigenobu S."/>
        </authorList>
    </citation>
    <scope>NUCLEOTIDE SEQUENCE [LARGE SCALE GENOMIC DNA]</scope>
</reference>
<evidence type="ECO:0000313" key="4">
    <source>
        <dbReference type="EMBL" id="GFS18991.1"/>
    </source>
</evidence>
<evidence type="ECO:0000256" key="1">
    <source>
        <dbReference type="ARBA" id="ARBA00009941"/>
    </source>
</evidence>
<feature type="active site" description="Nucleophile" evidence="2">
    <location>
        <position position="193"/>
    </location>
</feature>
<dbReference type="EMBL" id="BMAT01010044">
    <property type="protein sequence ID" value="GFS18991.1"/>
    <property type="molecule type" value="Genomic_DNA"/>
</dbReference>
<keyword evidence="3" id="KW-0732">Signal</keyword>
<feature type="signal peptide" evidence="3">
    <location>
        <begin position="1"/>
        <end position="24"/>
    </location>
</feature>
<evidence type="ECO:0000313" key="5">
    <source>
        <dbReference type="Proteomes" id="UP000762676"/>
    </source>
</evidence>
<comment type="similarity">
    <text evidence="1">Belongs to the peptidase C13 family.</text>
</comment>
<dbReference type="CDD" id="cd21115">
    <property type="entry name" value="legumain_C"/>
    <property type="match status" value="1"/>
</dbReference>
<comment type="caution">
    <text evidence="4">The sequence shown here is derived from an EMBL/GenBank/DDBJ whole genome shotgun (WGS) entry which is preliminary data.</text>
</comment>
<protein>
    <submittedName>
        <fullName evidence="4">Vacuolar-processing enzyme</fullName>
    </submittedName>
</protein>
<keyword evidence="5" id="KW-1185">Reference proteome</keyword>
<organism evidence="4 5">
    <name type="scientific">Elysia marginata</name>
    <dbReference type="NCBI Taxonomy" id="1093978"/>
    <lineage>
        <taxon>Eukaryota</taxon>
        <taxon>Metazoa</taxon>
        <taxon>Spiralia</taxon>
        <taxon>Lophotrochozoa</taxon>
        <taxon>Mollusca</taxon>
        <taxon>Gastropoda</taxon>
        <taxon>Heterobranchia</taxon>
        <taxon>Euthyneura</taxon>
        <taxon>Panpulmonata</taxon>
        <taxon>Sacoglossa</taxon>
        <taxon>Placobranchoidea</taxon>
        <taxon>Plakobranchidae</taxon>
        <taxon>Elysia</taxon>
    </lineage>
</organism>
<dbReference type="PANTHER" id="PTHR12000:SF42">
    <property type="entry name" value="LEGUMAIN"/>
    <property type="match status" value="1"/>
</dbReference>
<dbReference type="AlphaFoldDB" id="A0AAV4J9B2"/>
<dbReference type="InterPro" id="IPR048501">
    <property type="entry name" value="Legum_prodom"/>
</dbReference>
<dbReference type="Gene3D" id="1.10.132.130">
    <property type="match status" value="1"/>
</dbReference>
<proteinExistence type="inferred from homology"/>
<dbReference type="PRINTS" id="PR00776">
    <property type="entry name" value="HEMOGLOBNASE"/>
</dbReference>
<dbReference type="GO" id="GO:0005773">
    <property type="term" value="C:vacuole"/>
    <property type="evidence" value="ECO:0007669"/>
    <property type="project" value="GOC"/>
</dbReference>
<dbReference type="PANTHER" id="PTHR12000">
    <property type="entry name" value="HEMOGLOBINASE FAMILY MEMBER"/>
    <property type="match status" value="1"/>
</dbReference>
<dbReference type="GO" id="GO:0006624">
    <property type="term" value="P:vacuolar protein processing"/>
    <property type="evidence" value="ECO:0007669"/>
    <property type="project" value="TreeGrafter"/>
</dbReference>
<dbReference type="GO" id="GO:0004197">
    <property type="term" value="F:cysteine-type endopeptidase activity"/>
    <property type="evidence" value="ECO:0007669"/>
    <property type="project" value="TreeGrafter"/>
</dbReference>
<dbReference type="InterPro" id="IPR001096">
    <property type="entry name" value="Peptidase_C13"/>
</dbReference>
<dbReference type="Gene3D" id="3.40.50.1460">
    <property type="match status" value="1"/>
</dbReference>
<dbReference type="PIRSF" id="PIRSF019663">
    <property type="entry name" value="Legumain"/>
    <property type="match status" value="1"/>
</dbReference>